<dbReference type="Pfam" id="PF00175">
    <property type="entry name" value="NAD_binding_1"/>
    <property type="match status" value="1"/>
</dbReference>
<dbReference type="InterPro" id="IPR036010">
    <property type="entry name" value="2Fe-2S_ferredoxin-like_sf"/>
</dbReference>
<dbReference type="SUPFAM" id="SSF63380">
    <property type="entry name" value="Riboflavin synthase domain-like"/>
    <property type="match status" value="1"/>
</dbReference>
<keyword evidence="2" id="KW-0411">Iron-sulfur</keyword>
<dbReference type="SUPFAM" id="SSF52343">
    <property type="entry name" value="Ferredoxin reductase-like, C-terminal NADP-linked domain"/>
    <property type="match status" value="1"/>
</dbReference>
<gene>
    <name evidence="6" type="ORF">GNZ12_17590</name>
</gene>
<dbReference type="PRINTS" id="PR00371">
    <property type="entry name" value="FPNCR"/>
</dbReference>
<dbReference type="Gene3D" id="3.10.20.30">
    <property type="match status" value="1"/>
</dbReference>
<dbReference type="InterPro" id="IPR017927">
    <property type="entry name" value="FAD-bd_FR_type"/>
</dbReference>
<dbReference type="InterPro" id="IPR008333">
    <property type="entry name" value="Cbr1-like_FAD-bd_dom"/>
</dbReference>
<dbReference type="PROSITE" id="PS51085">
    <property type="entry name" value="2FE2S_FER_2"/>
    <property type="match status" value="1"/>
</dbReference>
<dbReference type="SUPFAM" id="SSF54292">
    <property type="entry name" value="2Fe-2S ferredoxin-like"/>
    <property type="match status" value="1"/>
</dbReference>
<dbReference type="InterPro" id="IPR001433">
    <property type="entry name" value="OxRdtase_FAD/NAD-bd"/>
</dbReference>
<comment type="cofactor">
    <cofactor evidence="3">
        <name>[2Fe-2S] cluster</name>
        <dbReference type="ChEBI" id="CHEBI:190135"/>
    </cofactor>
</comment>
<dbReference type="PROSITE" id="PS51384">
    <property type="entry name" value="FAD_FR"/>
    <property type="match status" value="1"/>
</dbReference>
<comment type="caution">
    <text evidence="6">The sequence shown here is derived from an EMBL/GenBank/DDBJ whole genome shotgun (WGS) entry which is preliminary data.</text>
</comment>
<evidence type="ECO:0000313" key="7">
    <source>
        <dbReference type="Proteomes" id="UP000652198"/>
    </source>
</evidence>
<reference evidence="6 7" key="1">
    <citation type="submission" date="2019-11" db="EMBL/GenBank/DDBJ databases">
        <title>Metabolism of dissolved organic matter in forest soils.</title>
        <authorList>
            <person name="Cyle K.T."/>
            <person name="Wilhelm R.C."/>
            <person name="Martinez C.E."/>
        </authorList>
    </citation>
    <scope>NUCLEOTIDE SEQUENCE [LARGE SCALE GENOMIC DNA]</scope>
    <source>
        <strain evidence="6 7">1N</strain>
    </source>
</reference>
<dbReference type="PRINTS" id="PR00410">
    <property type="entry name" value="PHEHYDRXLASE"/>
</dbReference>
<dbReference type="Pfam" id="PF00111">
    <property type="entry name" value="Fer2"/>
    <property type="match status" value="1"/>
</dbReference>
<dbReference type="EMBL" id="WOEY01000066">
    <property type="protein sequence ID" value="NPT43095.1"/>
    <property type="molecule type" value="Genomic_DNA"/>
</dbReference>
<dbReference type="PANTHER" id="PTHR47354:SF5">
    <property type="entry name" value="PROTEIN RFBI"/>
    <property type="match status" value="1"/>
</dbReference>
<dbReference type="InterPro" id="IPR001041">
    <property type="entry name" value="2Fe-2S_ferredoxin-type"/>
</dbReference>
<evidence type="ECO:0000313" key="6">
    <source>
        <dbReference type="EMBL" id="NPT43095.1"/>
    </source>
</evidence>
<sequence length="403" mass="44212">MTSTFSVLERQRASPDLDVFAGLVDAAVQLRDDPVALRQRWGRNVKGSRVGVGLKNGDARVSFEILLKPSGNRYVVEEGETVLAAAMKAGLFVPYSCRSGACSACKGRVVEGRVEHGHVLERALPPKEREDGYALLCSAKPLSDLTIEVEELTGLDVVKASTYPCRVTDIARPAPDVAVLRLRLPLNENFFFRAGQYIDVLLPDGVRRSYSIAVPPDPVSLTHIELHIRHHPGGRFTEHVFSELAPREMLRFEGPFGSFFLRESSDKPAILLAGGTGFAPVKAIVESALQRGSAREFHIYWGGRQRRDLYLADLPRKWAEDHPNVHFVPVLSEPGMDCDWTGRTGWVHQAVADDFPDLSGYEVYACGAPAMVNAAREDFTSMCGLPAAAFHADAFLTQAETAA</sequence>
<accession>A0ABX2BTG8</accession>
<evidence type="ECO:0000256" key="2">
    <source>
        <dbReference type="ARBA" id="ARBA00022714"/>
    </source>
</evidence>
<dbReference type="InterPro" id="IPR006058">
    <property type="entry name" value="2Fe2S_fd_BS"/>
</dbReference>
<dbReference type="InterPro" id="IPR017938">
    <property type="entry name" value="Riboflavin_synthase-like_b-brl"/>
</dbReference>
<dbReference type="Proteomes" id="UP000652198">
    <property type="component" value="Unassembled WGS sequence"/>
</dbReference>
<evidence type="ECO:0000259" key="5">
    <source>
        <dbReference type="PROSITE" id="PS51384"/>
    </source>
</evidence>
<evidence type="ECO:0000256" key="3">
    <source>
        <dbReference type="ARBA" id="ARBA00034078"/>
    </source>
</evidence>
<keyword evidence="2" id="KW-0408">Iron</keyword>
<evidence type="ECO:0000256" key="1">
    <source>
        <dbReference type="ARBA" id="ARBA00001974"/>
    </source>
</evidence>
<keyword evidence="2" id="KW-0001">2Fe-2S</keyword>
<feature type="domain" description="2Fe-2S ferredoxin-type" evidence="4">
    <location>
        <begin position="63"/>
        <end position="153"/>
    </location>
</feature>
<dbReference type="PROSITE" id="PS00197">
    <property type="entry name" value="2FE2S_FER_1"/>
    <property type="match status" value="1"/>
</dbReference>
<dbReference type="PANTHER" id="PTHR47354">
    <property type="entry name" value="NADH OXIDOREDUCTASE HCR"/>
    <property type="match status" value="1"/>
</dbReference>
<dbReference type="InterPro" id="IPR012675">
    <property type="entry name" value="Beta-grasp_dom_sf"/>
</dbReference>
<dbReference type="CDD" id="cd00207">
    <property type="entry name" value="fer2"/>
    <property type="match status" value="1"/>
</dbReference>
<evidence type="ECO:0000259" key="4">
    <source>
        <dbReference type="PROSITE" id="PS51085"/>
    </source>
</evidence>
<dbReference type="CDD" id="cd06189">
    <property type="entry name" value="flavin_oxioreductase"/>
    <property type="match status" value="1"/>
</dbReference>
<dbReference type="Gene3D" id="2.40.30.10">
    <property type="entry name" value="Translation factors"/>
    <property type="match status" value="1"/>
</dbReference>
<dbReference type="InterPro" id="IPR001709">
    <property type="entry name" value="Flavoprot_Pyr_Nucl_cyt_Rdtase"/>
</dbReference>
<protein>
    <submittedName>
        <fullName evidence="6">2Fe-2S iron-sulfur cluster binding domain-containing protein</fullName>
    </submittedName>
</protein>
<comment type="cofactor">
    <cofactor evidence="1">
        <name>FAD</name>
        <dbReference type="ChEBI" id="CHEBI:57692"/>
    </cofactor>
</comment>
<dbReference type="InterPro" id="IPR039261">
    <property type="entry name" value="FNR_nucleotide-bd"/>
</dbReference>
<dbReference type="Pfam" id="PF00970">
    <property type="entry name" value="FAD_binding_6"/>
    <property type="match status" value="1"/>
</dbReference>
<proteinExistence type="predicted"/>
<keyword evidence="2" id="KW-0479">Metal-binding</keyword>
<feature type="domain" description="FAD-binding FR-type" evidence="5">
    <location>
        <begin position="160"/>
        <end position="262"/>
    </location>
</feature>
<name>A0ABX2BTG8_9BURK</name>
<dbReference type="InterPro" id="IPR050415">
    <property type="entry name" value="MRET"/>
</dbReference>
<organism evidence="6 7">
    <name type="scientific">Paraburkholderia solitsugae</name>
    <dbReference type="NCBI Taxonomy" id="2675748"/>
    <lineage>
        <taxon>Bacteria</taxon>
        <taxon>Pseudomonadati</taxon>
        <taxon>Pseudomonadota</taxon>
        <taxon>Betaproteobacteria</taxon>
        <taxon>Burkholderiales</taxon>
        <taxon>Burkholderiaceae</taxon>
        <taxon>Paraburkholderia</taxon>
    </lineage>
</organism>
<dbReference type="Gene3D" id="3.40.50.80">
    <property type="entry name" value="Nucleotide-binding domain of ferredoxin-NADP reductase (FNR) module"/>
    <property type="match status" value="1"/>
</dbReference>
<keyword evidence="7" id="KW-1185">Reference proteome</keyword>